<dbReference type="Pfam" id="PF00768">
    <property type="entry name" value="Peptidase_S11"/>
    <property type="match status" value="1"/>
</dbReference>
<keyword evidence="5" id="KW-0573">Peptidoglycan synthesis</keyword>
<dbReference type="PANTHER" id="PTHR21581">
    <property type="entry name" value="D-ALANYL-D-ALANINE CARBOXYPEPTIDASE"/>
    <property type="match status" value="1"/>
</dbReference>
<comment type="similarity">
    <text evidence="1 7">Belongs to the peptidase S11 family.</text>
</comment>
<dbReference type="PANTHER" id="PTHR21581:SF6">
    <property type="entry name" value="TRAFFICKING PROTEIN PARTICLE COMPLEX SUBUNIT 12"/>
    <property type="match status" value="1"/>
</dbReference>
<keyword evidence="11" id="KW-1185">Reference proteome</keyword>
<dbReference type="RefSeq" id="WP_201659690.1">
    <property type="nucleotide sequence ID" value="NZ_CP068047.1"/>
</dbReference>
<dbReference type="EMBL" id="CP068047">
    <property type="protein sequence ID" value="QQR36874.1"/>
    <property type="molecule type" value="Genomic_DNA"/>
</dbReference>
<keyword evidence="4" id="KW-0133">Cell shape</keyword>
<dbReference type="InterPro" id="IPR012338">
    <property type="entry name" value="Beta-lactam/transpept-like"/>
</dbReference>
<evidence type="ECO:0000256" key="5">
    <source>
        <dbReference type="ARBA" id="ARBA00022984"/>
    </source>
</evidence>
<evidence type="ECO:0000256" key="6">
    <source>
        <dbReference type="ARBA" id="ARBA00023316"/>
    </source>
</evidence>
<evidence type="ECO:0000256" key="3">
    <source>
        <dbReference type="ARBA" id="ARBA00022801"/>
    </source>
</evidence>
<feature type="signal peptide" evidence="8">
    <location>
        <begin position="1"/>
        <end position="23"/>
    </location>
</feature>
<keyword evidence="6" id="KW-0961">Cell wall biogenesis/degradation</keyword>
<evidence type="ECO:0000256" key="4">
    <source>
        <dbReference type="ARBA" id="ARBA00022960"/>
    </source>
</evidence>
<gene>
    <name evidence="10" type="ORF">JI749_04380</name>
</gene>
<evidence type="ECO:0000259" key="9">
    <source>
        <dbReference type="Pfam" id="PF00768"/>
    </source>
</evidence>
<keyword evidence="3" id="KW-0378">Hydrolase</keyword>
<keyword evidence="2 8" id="KW-0732">Signal</keyword>
<name>A0ABX7BY39_9HYPH</name>
<evidence type="ECO:0000256" key="7">
    <source>
        <dbReference type="RuleBase" id="RU004016"/>
    </source>
</evidence>
<keyword evidence="10" id="KW-0645">Protease</keyword>
<evidence type="ECO:0000313" key="10">
    <source>
        <dbReference type="EMBL" id="QQR36874.1"/>
    </source>
</evidence>
<accession>A0ABX7BY39</accession>
<dbReference type="Gene3D" id="3.40.710.10">
    <property type="entry name" value="DD-peptidase/beta-lactamase superfamily"/>
    <property type="match status" value="1"/>
</dbReference>
<protein>
    <submittedName>
        <fullName evidence="10">D-alanyl-D-alanine carboxypeptidase</fullName>
    </submittedName>
</protein>
<organism evidence="10 11">
    <name type="scientific">Devosia oryziradicis</name>
    <dbReference type="NCBI Taxonomy" id="2801335"/>
    <lineage>
        <taxon>Bacteria</taxon>
        <taxon>Pseudomonadati</taxon>
        <taxon>Pseudomonadota</taxon>
        <taxon>Alphaproteobacteria</taxon>
        <taxon>Hyphomicrobiales</taxon>
        <taxon>Devosiaceae</taxon>
        <taxon>Devosia</taxon>
    </lineage>
</organism>
<evidence type="ECO:0000256" key="2">
    <source>
        <dbReference type="ARBA" id="ARBA00022729"/>
    </source>
</evidence>
<dbReference type="InterPro" id="IPR001967">
    <property type="entry name" value="Peptidase_S11_N"/>
</dbReference>
<evidence type="ECO:0000256" key="1">
    <source>
        <dbReference type="ARBA" id="ARBA00007164"/>
    </source>
</evidence>
<evidence type="ECO:0000256" key="8">
    <source>
        <dbReference type="SAM" id="SignalP"/>
    </source>
</evidence>
<dbReference type="PRINTS" id="PR00725">
    <property type="entry name" value="DADACBPTASE1"/>
</dbReference>
<dbReference type="SUPFAM" id="SSF56601">
    <property type="entry name" value="beta-lactamase/transpeptidase-like"/>
    <property type="match status" value="1"/>
</dbReference>
<evidence type="ECO:0000313" key="11">
    <source>
        <dbReference type="Proteomes" id="UP000595460"/>
    </source>
</evidence>
<dbReference type="InterPro" id="IPR018044">
    <property type="entry name" value="Peptidase_S11"/>
</dbReference>
<feature type="domain" description="Peptidase S11 D-alanyl-D-alanine carboxypeptidase A N-terminal" evidence="9">
    <location>
        <begin position="22"/>
        <end position="242"/>
    </location>
</feature>
<keyword evidence="10" id="KW-0121">Carboxypeptidase</keyword>
<dbReference type="Proteomes" id="UP000595460">
    <property type="component" value="Chromosome"/>
</dbReference>
<sequence>MLFARRLVLVLMLALLSLMPARANPMLLVDMDTFDVLYAQEAGQPWHPASLTKLMTAYVAFEQIALGKATLDTPVVISKKAFNQAPSKSGLAVGSALTLQDALYVMLVKSANDVAMAIAETLAGDEAGYVALMNDAARRMGLTATHYTNPNGLHDPAQMTSARDLAVLSLYIRQSFPQYMPIFGTANVVLNGKTLESENKLLQSFAGTTGMKTGFVCASGLNMVATVDRNGRRLLAVILGGSSARDRNEHAAELILRGLSGSAQPNGQTVLTLGNNPGAAPVDMRPLICGKDAKTYVAAQEAAFPMGLKGQPSFLTDTVAATSYVATDLGRIAVGVNLPRPRPVHLPVFTTPTAEASLDGALRPGMPATASDAVPFPRPRPNF</sequence>
<dbReference type="GO" id="GO:0004180">
    <property type="term" value="F:carboxypeptidase activity"/>
    <property type="evidence" value="ECO:0007669"/>
    <property type="project" value="UniProtKB-KW"/>
</dbReference>
<reference evidence="10 11" key="1">
    <citation type="submission" date="2021-01" db="EMBL/GenBank/DDBJ databases">
        <title>Genome seq and assembly of Devosia sp. G19.</title>
        <authorList>
            <person name="Chhetri G."/>
        </authorList>
    </citation>
    <scope>NUCLEOTIDE SEQUENCE [LARGE SCALE GENOMIC DNA]</scope>
    <source>
        <strain evidence="10 11">G19</strain>
    </source>
</reference>
<feature type="chain" id="PRO_5045108322" evidence="8">
    <location>
        <begin position="24"/>
        <end position="383"/>
    </location>
</feature>
<proteinExistence type="inferred from homology"/>